<proteinExistence type="inferred from homology"/>
<dbReference type="GO" id="GO:0019237">
    <property type="term" value="F:centromeric DNA binding"/>
    <property type="evidence" value="ECO:0007669"/>
    <property type="project" value="InterPro"/>
</dbReference>
<dbReference type="SUPFAM" id="SSF51182">
    <property type="entry name" value="RmlC-like cupins"/>
    <property type="match status" value="1"/>
</dbReference>
<dbReference type="Proteomes" id="UP001140091">
    <property type="component" value="Unassembled WGS sequence"/>
</dbReference>
<name>A0A9W8J474_9AGAR</name>
<feature type="coiled-coil region" evidence="5">
    <location>
        <begin position="74"/>
        <end position="108"/>
    </location>
</feature>
<dbReference type="InterPro" id="IPR025974">
    <property type="entry name" value="Mif2/CENP-C_cupin"/>
</dbReference>
<feature type="non-terminal residue" evidence="7">
    <location>
        <position position="237"/>
    </location>
</feature>
<dbReference type="InterPro" id="IPR028386">
    <property type="entry name" value="CENP-C/Mif2/cnp3"/>
</dbReference>
<evidence type="ECO:0000256" key="2">
    <source>
        <dbReference type="ARBA" id="ARBA00010291"/>
    </source>
</evidence>
<protein>
    <recommendedName>
        <fullName evidence="6">Mif2/CENP-C cupin domain-containing protein</fullName>
    </recommendedName>
</protein>
<evidence type="ECO:0000256" key="1">
    <source>
        <dbReference type="ARBA" id="ARBA00004123"/>
    </source>
</evidence>
<comment type="similarity">
    <text evidence="2">Belongs to the CENP-C/MIF2 family.</text>
</comment>
<evidence type="ECO:0000313" key="7">
    <source>
        <dbReference type="EMBL" id="KAJ2924160.1"/>
    </source>
</evidence>
<dbReference type="GO" id="GO:0005634">
    <property type="term" value="C:nucleus"/>
    <property type="evidence" value="ECO:0007669"/>
    <property type="project" value="UniProtKB-SubCell"/>
</dbReference>
<evidence type="ECO:0000313" key="8">
    <source>
        <dbReference type="Proteomes" id="UP001140091"/>
    </source>
</evidence>
<feature type="domain" description="Mif2/CENP-C cupin" evidence="6">
    <location>
        <begin position="167"/>
        <end position="232"/>
    </location>
</feature>
<evidence type="ECO:0000256" key="4">
    <source>
        <dbReference type="ARBA" id="ARBA00023242"/>
    </source>
</evidence>
<sequence>MHFSGAELVKAFKNAPEGPKSRIFQLFDDLDQQFMRKVHKGCQRCLEPFTSDRPPSRQESSVSGELLQLCDQKLKVVDIRIAALAHELEELKAQRSVIEDEKSQCANAQPSALGSKVATLNPEDGWDDDTPSIATVLDFDSGQLVERRVAWTAKMANLRPVPNNSWSFEKIFGDGDFVAAGHLLIPPNGLKPSKATKDNTYIFYVVEGAVKVKVHDTCLVLAPGGTFLVPRGMLIPD</sequence>
<evidence type="ECO:0000256" key="3">
    <source>
        <dbReference type="ARBA" id="ARBA00023125"/>
    </source>
</evidence>
<reference evidence="7" key="1">
    <citation type="submission" date="2022-06" db="EMBL/GenBank/DDBJ databases">
        <title>Genome Sequence of Candolleomyces eurysporus.</title>
        <authorList>
            <person name="Buettner E."/>
        </authorList>
    </citation>
    <scope>NUCLEOTIDE SEQUENCE</scope>
    <source>
        <strain evidence="7">VTCC 930004</strain>
    </source>
</reference>
<keyword evidence="8" id="KW-1185">Reference proteome</keyword>
<dbReference type="PANTHER" id="PTHR16684:SF11">
    <property type="entry name" value="CENTROMERE PROTEIN C"/>
    <property type="match status" value="1"/>
</dbReference>
<dbReference type="PANTHER" id="PTHR16684">
    <property type="entry name" value="CENTROMERE PROTEIN C"/>
    <property type="match status" value="1"/>
</dbReference>
<dbReference type="AlphaFoldDB" id="A0A9W8J474"/>
<dbReference type="InterPro" id="IPR011051">
    <property type="entry name" value="RmlC_Cupin_sf"/>
</dbReference>
<comment type="subcellular location">
    <subcellularLocation>
        <location evidence="1">Nucleus</location>
    </subcellularLocation>
</comment>
<keyword evidence="5" id="KW-0175">Coiled coil</keyword>
<keyword evidence="3" id="KW-0238">DNA-binding</keyword>
<dbReference type="GO" id="GO:0051315">
    <property type="term" value="P:attachment of mitotic spindle microtubules to kinetochore"/>
    <property type="evidence" value="ECO:0007669"/>
    <property type="project" value="TreeGrafter"/>
</dbReference>
<keyword evidence="4" id="KW-0539">Nucleus</keyword>
<dbReference type="GO" id="GO:0051382">
    <property type="term" value="P:kinetochore assembly"/>
    <property type="evidence" value="ECO:0007669"/>
    <property type="project" value="InterPro"/>
</dbReference>
<gene>
    <name evidence="7" type="ORF">H1R20_g12940</name>
</gene>
<evidence type="ECO:0000256" key="5">
    <source>
        <dbReference type="SAM" id="Coils"/>
    </source>
</evidence>
<evidence type="ECO:0000259" key="6">
    <source>
        <dbReference type="Pfam" id="PF11699"/>
    </source>
</evidence>
<dbReference type="GO" id="GO:0051455">
    <property type="term" value="P:spindle attachment to meiosis I kinetochore"/>
    <property type="evidence" value="ECO:0007669"/>
    <property type="project" value="TreeGrafter"/>
</dbReference>
<dbReference type="OrthoDB" id="1939643at2759"/>
<accession>A0A9W8J474</accession>
<dbReference type="Gene3D" id="2.60.120.10">
    <property type="entry name" value="Jelly Rolls"/>
    <property type="match status" value="1"/>
</dbReference>
<organism evidence="7 8">
    <name type="scientific">Candolleomyces eurysporus</name>
    <dbReference type="NCBI Taxonomy" id="2828524"/>
    <lineage>
        <taxon>Eukaryota</taxon>
        <taxon>Fungi</taxon>
        <taxon>Dikarya</taxon>
        <taxon>Basidiomycota</taxon>
        <taxon>Agaricomycotina</taxon>
        <taxon>Agaricomycetes</taxon>
        <taxon>Agaricomycetidae</taxon>
        <taxon>Agaricales</taxon>
        <taxon>Agaricineae</taxon>
        <taxon>Psathyrellaceae</taxon>
        <taxon>Candolleomyces</taxon>
    </lineage>
</organism>
<dbReference type="EMBL" id="JANBPK010001242">
    <property type="protein sequence ID" value="KAJ2924160.1"/>
    <property type="molecule type" value="Genomic_DNA"/>
</dbReference>
<dbReference type="InterPro" id="IPR014710">
    <property type="entry name" value="RmlC-like_jellyroll"/>
</dbReference>
<dbReference type="Pfam" id="PF11699">
    <property type="entry name" value="CENP-C_C"/>
    <property type="match status" value="1"/>
</dbReference>
<dbReference type="GO" id="GO:0000776">
    <property type="term" value="C:kinetochore"/>
    <property type="evidence" value="ECO:0007669"/>
    <property type="project" value="InterPro"/>
</dbReference>
<comment type="caution">
    <text evidence="7">The sequence shown here is derived from an EMBL/GenBank/DDBJ whole genome shotgun (WGS) entry which is preliminary data.</text>
</comment>